<feature type="compositionally biased region" description="Basic and acidic residues" evidence="1">
    <location>
        <begin position="143"/>
        <end position="154"/>
    </location>
</feature>
<sequence>MPEEVWEGGGRREGREGGRRADSTREYKSHCRLLDKKLFLQDASCERLNVSSDPHDSSHEVPRSVLPPDPHLHAHESGTRLVWQLLPRLHYRHEGEREEEHRELQGAADRWGLQHQSCEDSLCQPERPLGPGPDSRRQQQGAELDHSKKRGEGRGDFTFLSAEASYITVGYASLDLVFPVLTEDVYVCTVHYNANIS</sequence>
<evidence type="ECO:0000313" key="2">
    <source>
        <dbReference type="EMBL" id="KAK5907758.1"/>
    </source>
</evidence>
<feature type="compositionally biased region" description="Basic and acidic residues" evidence="1">
    <location>
        <begin position="9"/>
        <end position="27"/>
    </location>
</feature>
<comment type="caution">
    <text evidence="2">The sequence shown here is derived from an EMBL/GenBank/DDBJ whole genome shotgun (WGS) entry which is preliminary data.</text>
</comment>
<dbReference type="AlphaFoldDB" id="A0AAN8CST1"/>
<feature type="region of interest" description="Disordered" evidence="1">
    <location>
        <begin position="122"/>
        <end position="154"/>
    </location>
</feature>
<gene>
    <name evidence="2" type="ORF">CesoFtcFv8_005574</name>
</gene>
<organism evidence="2 3">
    <name type="scientific">Champsocephalus esox</name>
    <name type="common">pike icefish</name>
    <dbReference type="NCBI Taxonomy" id="159716"/>
    <lineage>
        <taxon>Eukaryota</taxon>
        <taxon>Metazoa</taxon>
        <taxon>Chordata</taxon>
        <taxon>Craniata</taxon>
        <taxon>Vertebrata</taxon>
        <taxon>Euteleostomi</taxon>
        <taxon>Actinopterygii</taxon>
        <taxon>Neopterygii</taxon>
        <taxon>Teleostei</taxon>
        <taxon>Neoteleostei</taxon>
        <taxon>Acanthomorphata</taxon>
        <taxon>Eupercaria</taxon>
        <taxon>Perciformes</taxon>
        <taxon>Notothenioidei</taxon>
        <taxon>Channichthyidae</taxon>
        <taxon>Champsocephalus</taxon>
    </lineage>
</organism>
<dbReference type="EMBL" id="JAULUE010002049">
    <property type="protein sequence ID" value="KAK5907758.1"/>
    <property type="molecule type" value="Genomic_DNA"/>
</dbReference>
<name>A0AAN8CST1_9TELE</name>
<proteinExistence type="predicted"/>
<reference evidence="2 3" key="1">
    <citation type="journal article" date="2023" name="Mol. Biol. Evol.">
        <title>Genomics of Secondarily Temperate Adaptation in the Only Non-Antarctic Icefish.</title>
        <authorList>
            <person name="Rivera-Colon A.G."/>
            <person name="Rayamajhi N."/>
            <person name="Minhas B.F."/>
            <person name="Madrigal G."/>
            <person name="Bilyk K.T."/>
            <person name="Yoon V."/>
            <person name="Hune M."/>
            <person name="Gregory S."/>
            <person name="Cheng C.H.C."/>
            <person name="Catchen J.M."/>
        </authorList>
    </citation>
    <scope>NUCLEOTIDE SEQUENCE [LARGE SCALE GENOMIC DNA]</scope>
    <source>
        <strain evidence="2">JC2023a</strain>
    </source>
</reference>
<feature type="region of interest" description="Disordered" evidence="1">
    <location>
        <begin position="49"/>
        <end position="73"/>
    </location>
</feature>
<evidence type="ECO:0000256" key="1">
    <source>
        <dbReference type="SAM" id="MobiDB-lite"/>
    </source>
</evidence>
<evidence type="ECO:0000313" key="3">
    <source>
        <dbReference type="Proteomes" id="UP001335648"/>
    </source>
</evidence>
<keyword evidence="3" id="KW-1185">Reference proteome</keyword>
<protein>
    <submittedName>
        <fullName evidence="2">Uncharacterized protein</fullName>
    </submittedName>
</protein>
<feature type="compositionally biased region" description="Basic and acidic residues" evidence="1">
    <location>
        <begin position="53"/>
        <end position="62"/>
    </location>
</feature>
<accession>A0AAN8CST1</accession>
<dbReference type="Proteomes" id="UP001335648">
    <property type="component" value="Unassembled WGS sequence"/>
</dbReference>
<feature type="region of interest" description="Disordered" evidence="1">
    <location>
        <begin position="1"/>
        <end position="27"/>
    </location>
</feature>